<evidence type="ECO:0000256" key="5">
    <source>
        <dbReference type="ARBA" id="ARBA00051722"/>
    </source>
</evidence>
<protein>
    <recommendedName>
        <fullName evidence="2">protein-tyrosine-phosphatase</fullName>
        <ecNumber evidence="2">3.1.3.48</ecNumber>
    </recommendedName>
</protein>
<keyword evidence="4" id="KW-0904">Protein phosphatase</keyword>
<sequence>MKILFVCLGNICRSPMAEFILRDLCQRQGRRDIITESAATSSYEVGNPVYRPAREMLYAHGISCEGKTARQVQPADYDRFDRIYAMDSENLRHLKRLFGGDPLDKVSLLMSVCGQPRDIADPWYTGDFDTAYTEIEAACRVLLGQI</sequence>
<dbReference type="PRINTS" id="PR00719">
    <property type="entry name" value="LMWPTPASE"/>
</dbReference>
<evidence type="ECO:0000313" key="8">
    <source>
        <dbReference type="EMBL" id="HJB39694.1"/>
    </source>
</evidence>
<dbReference type="EMBL" id="DWYA01000048">
    <property type="protein sequence ID" value="HJB39694.1"/>
    <property type="molecule type" value="Genomic_DNA"/>
</dbReference>
<evidence type="ECO:0000259" key="7">
    <source>
        <dbReference type="SMART" id="SM00226"/>
    </source>
</evidence>
<dbReference type="InterPro" id="IPR023485">
    <property type="entry name" value="Ptyr_pPase"/>
</dbReference>
<keyword evidence="3" id="KW-0378">Hydrolase</keyword>
<dbReference type="Proteomes" id="UP000824209">
    <property type="component" value="Unassembled WGS sequence"/>
</dbReference>
<dbReference type="Gene3D" id="3.40.50.2300">
    <property type="match status" value="1"/>
</dbReference>
<dbReference type="CDD" id="cd16343">
    <property type="entry name" value="LMWPTP"/>
    <property type="match status" value="1"/>
</dbReference>
<comment type="caution">
    <text evidence="8">The sequence shown here is derived from an EMBL/GenBank/DDBJ whole genome shotgun (WGS) entry which is preliminary data.</text>
</comment>
<dbReference type="Pfam" id="PF01451">
    <property type="entry name" value="LMWPc"/>
    <property type="match status" value="1"/>
</dbReference>
<evidence type="ECO:0000256" key="3">
    <source>
        <dbReference type="ARBA" id="ARBA00022801"/>
    </source>
</evidence>
<evidence type="ECO:0000256" key="1">
    <source>
        <dbReference type="ARBA" id="ARBA00011063"/>
    </source>
</evidence>
<feature type="active site" description="Nucleophile" evidence="6">
    <location>
        <position position="7"/>
    </location>
</feature>
<dbReference type="EC" id="3.1.3.48" evidence="2"/>
<evidence type="ECO:0000256" key="2">
    <source>
        <dbReference type="ARBA" id="ARBA00013064"/>
    </source>
</evidence>
<proteinExistence type="inferred from homology"/>
<dbReference type="PANTHER" id="PTHR11717">
    <property type="entry name" value="LOW MOLECULAR WEIGHT PROTEIN TYROSINE PHOSPHATASE"/>
    <property type="match status" value="1"/>
</dbReference>
<gene>
    <name evidence="8" type="ORF">H9943_04775</name>
</gene>
<organism evidence="8 9">
    <name type="scientific">Candidatus Ruthenibacterium avium</name>
    <dbReference type="NCBI Taxonomy" id="2838751"/>
    <lineage>
        <taxon>Bacteria</taxon>
        <taxon>Bacillati</taxon>
        <taxon>Bacillota</taxon>
        <taxon>Clostridia</taxon>
        <taxon>Eubacteriales</taxon>
        <taxon>Oscillospiraceae</taxon>
        <taxon>Ruthenibacterium</taxon>
    </lineage>
</organism>
<reference evidence="8" key="1">
    <citation type="journal article" date="2021" name="PeerJ">
        <title>Extensive microbial diversity within the chicken gut microbiome revealed by metagenomics and culture.</title>
        <authorList>
            <person name="Gilroy R."/>
            <person name="Ravi A."/>
            <person name="Getino M."/>
            <person name="Pursley I."/>
            <person name="Horton D.L."/>
            <person name="Alikhan N.F."/>
            <person name="Baker D."/>
            <person name="Gharbi K."/>
            <person name="Hall N."/>
            <person name="Watson M."/>
            <person name="Adriaenssens E.M."/>
            <person name="Foster-Nyarko E."/>
            <person name="Jarju S."/>
            <person name="Secka A."/>
            <person name="Antonio M."/>
            <person name="Oren A."/>
            <person name="Chaudhuri R.R."/>
            <person name="La Ragione R."/>
            <person name="Hildebrand F."/>
            <person name="Pallen M.J."/>
        </authorList>
    </citation>
    <scope>NUCLEOTIDE SEQUENCE</scope>
    <source>
        <strain evidence="8">ChiBcec8-14828</strain>
    </source>
</reference>
<feature type="active site" description="Nucleophile" evidence="6">
    <location>
        <position position="13"/>
    </location>
</feature>
<feature type="domain" description="Phosphotyrosine protein phosphatase I" evidence="7">
    <location>
        <begin position="1"/>
        <end position="145"/>
    </location>
</feature>
<dbReference type="GO" id="GO:0004725">
    <property type="term" value="F:protein tyrosine phosphatase activity"/>
    <property type="evidence" value="ECO:0007669"/>
    <property type="project" value="UniProtKB-EC"/>
</dbReference>
<comment type="similarity">
    <text evidence="1">Belongs to the low molecular weight phosphotyrosine protein phosphatase family.</text>
</comment>
<dbReference type="PANTHER" id="PTHR11717:SF7">
    <property type="entry name" value="LOW MOLECULAR WEIGHT PHOSPHOTYROSINE PROTEIN PHOSPHATASE"/>
    <property type="match status" value="1"/>
</dbReference>
<reference evidence="8" key="2">
    <citation type="submission" date="2021-04" db="EMBL/GenBank/DDBJ databases">
        <authorList>
            <person name="Gilroy R."/>
        </authorList>
    </citation>
    <scope>NUCLEOTIDE SEQUENCE</scope>
    <source>
        <strain evidence="8">ChiBcec8-14828</strain>
    </source>
</reference>
<dbReference type="InterPro" id="IPR017867">
    <property type="entry name" value="Tyr_phospatase_low_mol_wt"/>
</dbReference>
<comment type="catalytic activity">
    <reaction evidence="5">
        <text>O-phospho-L-tyrosyl-[protein] + H2O = L-tyrosyl-[protein] + phosphate</text>
        <dbReference type="Rhea" id="RHEA:10684"/>
        <dbReference type="Rhea" id="RHEA-COMP:10136"/>
        <dbReference type="Rhea" id="RHEA-COMP:20101"/>
        <dbReference type="ChEBI" id="CHEBI:15377"/>
        <dbReference type="ChEBI" id="CHEBI:43474"/>
        <dbReference type="ChEBI" id="CHEBI:46858"/>
        <dbReference type="ChEBI" id="CHEBI:61978"/>
        <dbReference type="EC" id="3.1.3.48"/>
    </reaction>
</comment>
<evidence type="ECO:0000256" key="6">
    <source>
        <dbReference type="PIRSR" id="PIRSR617867-1"/>
    </source>
</evidence>
<accession>A0A9D2S1C0</accession>
<dbReference type="InterPro" id="IPR036196">
    <property type="entry name" value="Ptyr_pPase_sf"/>
</dbReference>
<name>A0A9D2S1C0_9FIRM</name>
<evidence type="ECO:0000313" key="9">
    <source>
        <dbReference type="Proteomes" id="UP000824209"/>
    </source>
</evidence>
<feature type="active site" description="Proton donor" evidence="6">
    <location>
        <position position="121"/>
    </location>
</feature>
<evidence type="ECO:0000256" key="4">
    <source>
        <dbReference type="ARBA" id="ARBA00022912"/>
    </source>
</evidence>
<dbReference type="SMART" id="SM00226">
    <property type="entry name" value="LMWPc"/>
    <property type="match status" value="1"/>
</dbReference>
<dbReference type="InterPro" id="IPR050438">
    <property type="entry name" value="LMW_PTPase"/>
</dbReference>
<dbReference type="SUPFAM" id="SSF52788">
    <property type="entry name" value="Phosphotyrosine protein phosphatases I"/>
    <property type="match status" value="1"/>
</dbReference>
<dbReference type="AlphaFoldDB" id="A0A9D2S1C0"/>